<keyword evidence="9" id="KW-0289">Folate biosynthesis</keyword>
<gene>
    <name evidence="14" type="primary">folK</name>
    <name evidence="14" type="ORF">ABC969_11660</name>
</gene>
<dbReference type="PROSITE" id="PS00794">
    <property type="entry name" value="HPPK"/>
    <property type="match status" value="1"/>
</dbReference>
<dbReference type="InterPro" id="IPR000550">
    <property type="entry name" value="Hppk"/>
</dbReference>
<evidence type="ECO:0000256" key="11">
    <source>
        <dbReference type="ARBA" id="ARBA00029766"/>
    </source>
</evidence>
<dbReference type="Gene3D" id="3.30.70.560">
    <property type="entry name" value="7,8-Dihydro-6-hydroxymethylpterin-pyrophosphokinase HPPK"/>
    <property type="match status" value="1"/>
</dbReference>
<dbReference type="CDD" id="cd00483">
    <property type="entry name" value="HPPK"/>
    <property type="match status" value="1"/>
</dbReference>
<dbReference type="PANTHER" id="PTHR43071:SF1">
    <property type="entry name" value="2-AMINO-4-HYDROXY-6-HYDROXYMETHYLDIHYDROPTERIDINE PYROPHOSPHOKINASE"/>
    <property type="match status" value="1"/>
</dbReference>
<feature type="domain" description="7,8-dihydro-6-hydroxymethylpterin-pyrophosphokinase" evidence="13">
    <location>
        <begin position="86"/>
        <end position="97"/>
    </location>
</feature>
<sequence>MLARYVIAIGSNRRGRHGAPAREVAAAIAALNATIASPILATAPLGPSIRRFANTAAVIDTTDTPAELLARLKRIERDFGRRRGQRWGARVIDLDIVLWSGGTWHDAALIVPHVDFRRRRFVLDCLVRIVPDWRDPVTGFTIRQLTYRARAVDRRRAGP</sequence>
<evidence type="ECO:0000256" key="4">
    <source>
        <dbReference type="ARBA" id="ARBA00016218"/>
    </source>
</evidence>
<evidence type="ECO:0000256" key="9">
    <source>
        <dbReference type="ARBA" id="ARBA00022909"/>
    </source>
</evidence>
<evidence type="ECO:0000313" key="15">
    <source>
        <dbReference type="Proteomes" id="UP001404104"/>
    </source>
</evidence>
<evidence type="ECO:0000256" key="6">
    <source>
        <dbReference type="ARBA" id="ARBA00022741"/>
    </source>
</evidence>
<dbReference type="InterPro" id="IPR035907">
    <property type="entry name" value="Hppk_sf"/>
</dbReference>
<evidence type="ECO:0000256" key="8">
    <source>
        <dbReference type="ARBA" id="ARBA00022840"/>
    </source>
</evidence>
<protein>
    <recommendedName>
        <fullName evidence="4">2-amino-4-hydroxy-6-hydroxymethyldihydropteridine pyrophosphokinase</fullName>
        <ecNumber evidence="3">2.7.6.3</ecNumber>
    </recommendedName>
    <alternativeName>
        <fullName evidence="11">6-hydroxymethyl-7,8-dihydropterin pyrophosphokinase</fullName>
    </alternativeName>
    <alternativeName>
        <fullName evidence="12">7,8-dihydro-6-hydroxymethylpterin-pyrophosphokinase</fullName>
    </alternativeName>
</protein>
<dbReference type="EMBL" id="JBDIMF010000004">
    <property type="protein sequence ID" value="MEN2787075.1"/>
    <property type="molecule type" value="Genomic_DNA"/>
</dbReference>
<dbReference type="EC" id="2.7.6.3" evidence="3"/>
<keyword evidence="8" id="KW-0067">ATP-binding</keyword>
<dbReference type="PANTHER" id="PTHR43071">
    <property type="entry name" value="2-AMINO-4-HYDROXY-6-HYDROXYMETHYLDIHYDROPTERIDINE PYROPHOSPHOKINASE"/>
    <property type="match status" value="1"/>
</dbReference>
<evidence type="ECO:0000256" key="5">
    <source>
        <dbReference type="ARBA" id="ARBA00022679"/>
    </source>
</evidence>
<evidence type="ECO:0000256" key="12">
    <source>
        <dbReference type="ARBA" id="ARBA00033413"/>
    </source>
</evidence>
<dbReference type="Proteomes" id="UP001404104">
    <property type="component" value="Unassembled WGS sequence"/>
</dbReference>
<evidence type="ECO:0000256" key="3">
    <source>
        <dbReference type="ARBA" id="ARBA00013253"/>
    </source>
</evidence>
<keyword evidence="7" id="KW-0418">Kinase</keyword>
<name>A0ABU9XTZ1_9SPHN</name>
<comment type="caution">
    <text evidence="14">The sequence shown here is derived from an EMBL/GenBank/DDBJ whole genome shotgun (WGS) entry which is preliminary data.</text>
</comment>
<accession>A0ABU9XTZ1</accession>
<dbReference type="NCBIfam" id="TIGR01498">
    <property type="entry name" value="folK"/>
    <property type="match status" value="1"/>
</dbReference>
<comment type="function">
    <text evidence="10">Catalyzes the transfer of pyrophosphate from adenosine triphosphate (ATP) to 6-hydroxymethyl-7,8-dihydropterin, an enzymatic step in folate biosynthesis pathway.</text>
</comment>
<evidence type="ECO:0000256" key="1">
    <source>
        <dbReference type="ARBA" id="ARBA00005051"/>
    </source>
</evidence>
<evidence type="ECO:0000256" key="2">
    <source>
        <dbReference type="ARBA" id="ARBA00005810"/>
    </source>
</evidence>
<evidence type="ECO:0000259" key="13">
    <source>
        <dbReference type="PROSITE" id="PS00794"/>
    </source>
</evidence>
<proteinExistence type="inferred from homology"/>
<keyword evidence="6" id="KW-0547">Nucleotide-binding</keyword>
<reference evidence="14 15" key="1">
    <citation type="submission" date="2024-05" db="EMBL/GenBank/DDBJ databases">
        <authorList>
            <person name="Liu Q."/>
            <person name="Xin Y.-H."/>
        </authorList>
    </citation>
    <scope>NUCLEOTIDE SEQUENCE [LARGE SCALE GENOMIC DNA]</scope>
    <source>
        <strain evidence="14 15">CGMCC 1.15349</strain>
    </source>
</reference>
<dbReference type="GO" id="GO:0003848">
    <property type="term" value="F:2-amino-4-hydroxy-6-hydroxymethyldihydropteridine diphosphokinase activity"/>
    <property type="evidence" value="ECO:0007669"/>
    <property type="project" value="UniProtKB-EC"/>
</dbReference>
<dbReference type="RefSeq" id="WP_345865136.1">
    <property type="nucleotide sequence ID" value="NZ_JBDIMF010000004.1"/>
</dbReference>
<comment type="pathway">
    <text evidence="1">Cofactor biosynthesis; tetrahydrofolate biosynthesis; 2-amino-4-hydroxy-6-hydroxymethyl-7,8-dihydropteridine diphosphate from 7,8-dihydroneopterin triphosphate: step 4/4.</text>
</comment>
<comment type="similarity">
    <text evidence="2">Belongs to the HPPK family.</text>
</comment>
<keyword evidence="5 14" id="KW-0808">Transferase</keyword>
<evidence type="ECO:0000256" key="7">
    <source>
        <dbReference type="ARBA" id="ARBA00022777"/>
    </source>
</evidence>
<organism evidence="14 15">
    <name type="scientific">Sphingomonas qilianensis</name>
    <dbReference type="NCBI Taxonomy" id="1736690"/>
    <lineage>
        <taxon>Bacteria</taxon>
        <taxon>Pseudomonadati</taxon>
        <taxon>Pseudomonadota</taxon>
        <taxon>Alphaproteobacteria</taxon>
        <taxon>Sphingomonadales</taxon>
        <taxon>Sphingomonadaceae</taxon>
        <taxon>Sphingomonas</taxon>
    </lineage>
</organism>
<evidence type="ECO:0000256" key="10">
    <source>
        <dbReference type="ARBA" id="ARBA00029409"/>
    </source>
</evidence>
<evidence type="ECO:0000313" key="14">
    <source>
        <dbReference type="EMBL" id="MEN2787075.1"/>
    </source>
</evidence>
<keyword evidence="15" id="KW-1185">Reference proteome</keyword>
<dbReference type="SUPFAM" id="SSF55083">
    <property type="entry name" value="6-hydroxymethyl-7,8-dihydropterin pyrophosphokinase, HPPK"/>
    <property type="match status" value="1"/>
</dbReference>
<dbReference type="Pfam" id="PF01288">
    <property type="entry name" value="HPPK"/>
    <property type="match status" value="1"/>
</dbReference>